<keyword evidence="2" id="KW-1185">Reference proteome</keyword>
<evidence type="ECO:0000313" key="1">
    <source>
        <dbReference type="EMBL" id="PSB56625.1"/>
    </source>
</evidence>
<protein>
    <submittedName>
        <fullName evidence="1">Uncharacterized protein</fullName>
    </submittedName>
</protein>
<dbReference type="AlphaFoldDB" id="A0A2T1GG71"/>
<dbReference type="RefSeq" id="WP_106304251.1">
    <property type="nucleotide sequence ID" value="NZ_PVWO01000116.1"/>
</dbReference>
<reference evidence="1 2" key="1">
    <citation type="submission" date="2018-03" db="EMBL/GenBank/DDBJ databases">
        <title>The ancient ancestry and fast evolution of plastids.</title>
        <authorList>
            <person name="Moore K.R."/>
            <person name="Magnabosco C."/>
            <person name="Momper L."/>
            <person name="Gold D.A."/>
            <person name="Bosak T."/>
            <person name="Fournier G.P."/>
        </authorList>
    </citation>
    <scope>NUCLEOTIDE SEQUENCE [LARGE SCALE GENOMIC DNA]</scope>
    <source>
        <strain evidence="1 2">CCALA 037</strain>
    </source>
</reference>
<name>A0A2T1GG71_9CYAN</name>
<evidence type="ECO:0000313" key="2">
    <source>
        <dbReference type="Proteomes" id="UP000238937"/>
    </source>
</evidence>
<sequence>MSATSPSKNLNAEIEAVVSERKRAIAYSMDLLLPGLYIWIGNYTLRLFGEKPDDTPYKYPGMLNSRYGIALVLPGYRIFTTYHQSYDPR</sequence>
<gene>
    <name evidence="1" type="ORF">C7B77_11230</name>
</gene>
<comment type="caution">
    <text evidence="1">The sequence shown here is derived from an EMBL/GenBank/DDBJ whole genome shotgun (WGS) entry which is preliminary data.</text>
</comment>
<dbReference type="OrthoDB" id="573034at2"/>
<organism evidence="1 2">
    <name type="scientific">Chamaesiphon polymorphus CCALA 037</name>
    <dbReference type="NCBI Taxonomy" id="2107692"/>
    <lineage>
        <taxon>Bacteria</taxon>
        <taxon>Bacillati</taxon>
        <taxon>Cyanobacteriota</taxon>
        <taxon>Cyanophyceae</taxon>
        <taxon>Gomontiellales</taxon>
        <taxon>Chamaesiphonaceae</taxon>
        <taxon>Chamaesiphon</taxon>
    </lineage>
</organism>
<dbReference type="EMBL" id="PVWO01000116">
    <property type="protein sequence ID" value="PSB56625.1"/>
    <property type="molecule type" value="Genomic_DNA"/>
</dbReference>
<accession>A0A2T1GG71</accession>
<proteinExistence type="predicted"/>
<dbReference type="Proteomes" id="UP000238937">
    <property type="component" value="Unassembled WGS sequence"/>
</dbReference>